<comment type="caution">
    <text evidence="2">The sequence shown here is derived from an EMBL/GenBank/DDBJ whole genome shotgun (WGS) entry which is preliminary data.</text>
</comment>
<dbReference type="VEuPathDB" id="TriTrypDB:C4B63_204g24"/>
<gene>
    <name evidence="2" type="ORF">C4B63_204g24</name>
</gene>
<dbReference type="VEuPathDB" id="TriTrypDB:Tc_MARK_8598"/>
<dbReference type="VEuPathDB" id="TriTrypDB:TcCL_NonESM03416"/>
<dbReference type="VEuPathDB" id="TriTrypDB:TcBrA4_0004580"/>
<feature type="region of interest" description="Disordered" evidence="1">
    <location>
        <begin position="1"/>
        <end position="25"/>
    </location>
</feature>
<dbReference type="VEuPathDB" id="TriTrypDB:TCSYLVIO_010059"/>
<protein>
    <submittedName>
        <fullName evidence="2">Uncharacterized protein</fullName>
    </submittedName>
</protein>
<organism evidence="2 3">
    <name type="scientific">Trypanosoma cruzi</name>
    <dbReference type="NCBI Taxonomy" id="5693"/>
    <lineage>
        <taxon>Eukaryota</taxon>
        <taxon>Discoba</taxon>
        <taxon>Euglenozoa</taxon>
        <taxon>Kinetoplastea</taxon>
        <taxon>Metakinetoplastina</taxon>
        <taxon>Trypanosomatida</taxon>
        <taxon>Trypanosomatidae</taxon>
        <taxon>Trypanosoma</taxon>
        <taxon>Schizotrypanum</taxon>
    </lineage>
</organism>
<accession>A0A2V2UKD5</accession>
<dbReference type="Proteomes" id="UP000246121">
    <property type="component" value="Unassembled WGS sequence"/>
</dbReference>
<dbReference type="VEuPathDB" id="TriTrypDB:BCY84_04198"/>
<dbReference type="VEuPathDB" id="TriTrypDB:TCDM_01084"/>
<dbReference type="VEuPathDB" id="TriTrypDB:ECC02_003931"/>
<dbReference type="VEuPathDB" id="TriTrypDB:TcG_01234"/>
<feature type="compositionally biased region" description="Basic and acidic residues" evidence="1">
    <location>
        <begin position="1"/>
        <end position="12"/>
    </location>
</feature>
<dbReference type="EMBL" id="PRFA01000204">
    <property type="protein sequence ID" value="PWU84757.1"/>
    <property type="molecule type" value="Genomic_DNA"/>
</dbReference>
<dbReference type="VEuPathDB" id="TriTrypDB:TcCLB.507049.160"/>
<dbReference type="VEuPathDB" id="TriTrypDB:TcCLB.504009.30"/>
<evidence type="ECO:0000313" key="2">
    <source>
        <dbReference type="EMBL" id="PWU84757.1"/>
    </source>
</evidence>
<evidence type="ECO:0000256" key="1">
    <source>
        <dbReference type="SAM" id="MobiDB-lite"/>
    </source>
</evidence>
<dbReference type="VEuPathDB" id="TriTrypDB:C3747_7g499"/>
<dbReference type="AlphaFoldDB" id="A0A2V2UKD5"/>
<evidence type="ECO:0000313" key="3">
    <source>
        <dbReference type="Proteomes" id="UP000246121"/>
    </source>
</evidence>
<reference evidence="2 3" key="1">
    <citation type="journal article" date="2018" name="Microb. Genom.">
        <title>Expanding an expanded genome: long-read sequencing of Trypanosoma cruzi.</title>
        <authorList>
            <person name="Berna L."/>
            <person name="Rodriguez M."/>
            <person name="Chiribao M.L."/>
            <person name="Parodi-Talice A."/>
            <person name="Pita S."/>
            <person name="Rijo G."/>
            <person name="Alvarez-Valin F."/>
            <person name="Robello C."/>
        </authorList>
    </citation>
    <scope>NUCLEOTIDE SEQUENCE [LARGE SCALE GENOMIC DNA]</scope>
    <source>
        <strain evidence="2 3">Dm28c</strain>
    </source>
</reference>
<sequence>MASHGPKKDTHSGDNSMKVSSDNEESEVVRLLQRSSRPWHYFYPRARAHSSLLACYHAMGGLGLVLPQQLCGVFSRALSSWDATNKDKMQNDKHKDIPLNVRLARHIYPCSQVPLVSDSTVGMMEAALRYLRPSEGTPVLLPGMLLYPHYQLLELFDAWKLRVIGYDVEYVTMRVEEEEFRRKMRNICHRDHWNKGAIKKGNNCGKECPGIVLLIGIGARFVTNAEKIVQIARNEFRGMTIELHPVTAMSLRPENHKTGGADLHITSMDTAGEMGGAIAFTMDPLIANGISVCLEERPLASGRRRWVSIVRHISHLMVSDGMSFQLALLLMHLWALVAQNSRKKKKHHTAGGMQPDGAVRLSGTVARANRIFEFLMSSGMECVYGGARSCETGQQRSESRCYKKNNDNDSISSGVTAGDRSLVSAFSQPHRGLLLWMMDAINSMQRRVEADCVSLWEFLSHLSKNVEVVSAGEPTTPRLCVASHSDSLLLRVQSPDVAAQALRTAGFDAVPAVNCVWDSRDKTSRERKGVVPTLREIIVLPDCPQSTALSRHALFLPLYKEMKWKNRQKLHHVMQTKFPSSLFCSPSTQFHQHVMSTPSCHAYRSAEVEALLRSWKQSCKDVNAFFADPQPLLLWALLGPVPGYFLSKL</sequence>
<dbReference type="VEuPathDB" id="TriTrypDB:TcYC6_0079230"/>
<name>A0A2V2UKD5_TRYCR</name>
<proteinExistence type="predicted"/>